<accession>A0A8K0T361</accession>
<dbReference type="Proteomes" id="UP000813444">
    <property type="component" value="Unassembled WGS sequence"/>
</dbReference>
<reference evidence="3" key="1">
    <citation type="journal article" date="2021" name="Nat. Commun.">
        <title>Genetic determinants of endophytism in the Arabidopsis root mycobiome.</title>
        <authorList>
            <person name="Mesny F."/>
            <person name="Miyauchi S."/>
            <person name="Thiergart T."/>
            <person name="Pickel B."/>
            <person name="Atanasova L."/>
            <person name="Karlsson M."/>
            <person name="Huettel B."/>
            <person name="Barry K.W."/>
            <person name="Haridas S."/>
            <person name="Chen C."/>
            <person name="Bauer D."/>
            <person name="Andreopoulos W."/>
            <person name="Pangilinan J."/>
            <person name="LaButti K."/>
            <person name="Riley R."/>
            <person name="Lipzen A."/>
            <person name="Clum A."/>
            <person name="Drula E."/>
            <person name="Henrissat B."/>
            <person name="Kohler A."/>
            <person name="Grigoriev I.V."/>
            <person name="Martin F.M."/>
            <person name="Hacquard S."/>
        </authorList>
    </citation>
    <scope>NUCLEOTIDE SEQUENCE</scope>
    <source>
        <strain evidence="3">MPI-CAGE-CH-0235</strain>
    </source>
</reference>
<evidence type="ECO:0000256" key="1">
    <source>
        <dbReference type="SAM" id="MobiDB-lite"/>
    </source>
</evidence>
<dbReference type="AlphaFoldDB" id="A0A8K0T361"/>
<dbReference type="EMBL" id="JAGPNK010000002">
    <property type="protein sequence ID" value="KAH7326240.1"/>
    <property type="molecule type" value="Genomic_DNA"/>
</dbReference>
<feature type="region of interest" description="Disordered" evidence="1">
    <location>
        <begin position="359"/>
        <end position="383"/>
    </location>
</feature>
<evidence type="ECO:0000313" key="4">
    <source>
        <dbReference type="Proteomes" id="UP000813444"/>
    </source>
</evidence>
<evidence type="ECO:0000313" key="3">
    <source>
        <dbReference type="EMBL" id="KAH7326240.1"/>
    </source>
</evidence>
<dbReference type="OrthoDB" id="5359231at2759"/>
<organism evidence="3 4">
    <name type="scientific">Stachybotrys elegans</name>
    <dbReference type="NCBI Taxonomy" id="80388"/>
    <lineage>
        <taxon>Eukaryota</taxon>
        <taxon>Fungi</taxon>
        <taxon>Dikarya</taxon>
        <taxon>Ascomycota</taxon>
        <taxon>Pezizomycotina</taxon>
        <taxon>Sordariomycetes</taxon>
        <taxon>Hypocreomycetidae</taxon>
        <taxon>Hypocreales</taxon>
        <taxon>Stachybotryaceae</taxon>
        <taxon>Stachybotrys</taxon>
    </lineage>
</organism>
<feature type="region of interest" description="Disordered" evidence="1">
    <location>
        <begin position="594"/>
        <end position="614"/>
    </location>
</feature>
<name>A0A8K0T361_9HYPO</name>
<sequence length="649" mass="72633">MSVLDMPVEIIGLITRYLSLDDIFHLAVSCRSLSFVLRDGGIGRQALIQNARFSPEYAEAARTGQFARGLRRLIKRQHAIKTARPFQVALLAVCKSFIYVNGALCYSIDRENLRLLLLNETATTESTINMQGLLFKHVPESRVAESFAHHPLYYACGVLSCVYSQKQGNASKSWLVLLHIESRAIVGIQRLRSTKRIVVRNSHQYLYYGTRSQDHEDGTKRWVFHAFSFQSQEWDCNKIVLDQLIGQYVGANISFEIFDDYFYAISSSATLDPEENKWNSFYHALRFRLGSHSSVEILPKPASWRRRPMDGAIDDRWSTLNLHRDYESGHVFVYESRREWLPSSSQPQRTCYRKKLDFPGLPLDTPQGDEASNREPAGWNSEEHQEAFEAEDIHVGDNGSVGTTFTYNNALIHSYHPSCRCFLDMVKDFPLADPSAQRLRLRVRPLLADAMDLADASAAQSWSCGISSHALSSPPGDNGVFFWPPEALASKRDAISTRLQKLLGPQGSLESTDWALDERNLIYSPTTAPGNNLKAIVLVSFDPALRLEGLPQLCENCAAGSCKGNSSPSAICNVSQAELGADSSLWSEGACKAVGSERDSNPNAPETAQTATSDTRSWLLTQEAFYRVITGRDGASQGFDMTHHRKRMQ</sequence>
<feature type="domain" description="F-box" evidence="2">
    <location>
        <begin position="1"/>
        <end position="51"/>
    </location>
</feature>
<proteinExistence type="predicted"/>
<dbReference type="InterPro" id="IPR001810">
    <property type="entry name" value="F-box_dom"/>
</dbReference>
<dbReference type="PROSITE" id="PS50181">
    <property type="entry name" value="FBOX"/>
    <property type="match status" value="1"/>
</dbReference>
<feature type="compositionally biased region" description="Polar residues" evidence="1">
    <location>
        <begin position="601"/>
        <end position="614"/>
    </location>
</feature>
<protein>
    <recommendedName>
        <fullName evidence="2">F-box domain-containing protein</fullName>
    </recommendedName>
</protein>
<evidence type="ECO:0000259" key="2">
    <source>
        <dbReference type="PROSITE" id="PS50181"/>
    </source>
</evidence>
<comment type="caution">
    <text evidence="3">The sequence shown here is derived from an EMBL/GenBank/DDBJ whole genome shotgun (WGS) entry which is preliminary data.</text>
</comment>
<keyword evidence="4" id="KW-1185">Reference proteome</keyword>
<gene>
    <name evidence="3" type="ORF">B0I35DRAFT_405512</name>
</gene>